<feature type="transmembrane region" description="Helical" evidence="1">
    <location>
        <begin position="129"/>
        <end position="150"/>
    </location>
</feature>
<accession>A0ABW8IIQ8</accession>
<feature type="transmembrane region" description="Helical" evidence="1">
    <location>
        <begin position="247"/>
        <end position="269"/>
    </location>
</feature>
<keyword evidence="1" id="KW-0812">Transmembrane</keyword>
<keyword evidence="3" id="KW-1185">Reference proteome</keyword>
<reference evidence="2 3" key="1">
    <citation type="submission" date="2020-10" db="EMBL/GenBank/DDBJ databases">
        <title>Phylogeny of dyella-like bacteria.</title>
        <authorList>
            <person name="Fu J."/>
        </authorList>
    </citation>
    <scope>NUCLEOTIDE SEQUENCE [LARGE SCALE GENOMIC DNA]</scope>
    <source>
        <strain evidence="2 3">DHG40</strain>
    </source>
</reference>
<feature type="transmembrane region" description="Helical" evidence="1">
    <location>
        <begin position="83"/>
        <end position="102"/>
    </location>
</feature>
<organism evidence="2 3">
    <name type="scientific">Dyella humi</name>
    <dbReference type="NCBI Taxonomy" id="1770547"/>
    <lineage>
        <taxon>Bacteria</taxon>
        <taxon>Pseudomonadati</taxon>
        <taxon>Pseudomonadota</taxon>
        <taxon>Gammaproteobacteria</taxon>
        <taxon>Lysobacterales</taxon>
        <taxon>Rhodanobacteraceae</taxon>
        <taxon>Dyella</taxon>
    </lineage>
</organism>
<dbReference type="RefSeq" id="WP_380008202.1">
    <property type="nucleotide sequence ID" value="NZ_JADIKI010000022.1"/>
</dbReference>
<proteinExistence type="predicted"/>
<evidence type="ECO:0000313" key="3">
    <source>
        <dbReference type="Proteomes" id="UP001620409"/>
    </source>
</evidence>
<feature type="transmembrane region" description="Helical" evidence="1">
    <location>
        <begin position="170"/>
        <end position="186"/>
    </location>
</feature>
<name>A0ABW8IIQ8_9GAMM</name>
<gene>
    <name evidence="2" type="ORF">ISP18_06255</name>
</gene>
<evidence type="ECO:0000313" key="2">
    <source>
        <dbReference type="EMBL" id="MFK2854184.1"/>
    </source>
</evidence>
<comment type="caution">
    <text evidence="2">The sequence shown here is derived from an EMBL/GenBank/DDBJ whole genome shotgun (WGS) entry which is preliminary data.</text>
</comment>
<feature type="transmembrane region" description="Helical" evidence="1">
    <location>
        <begin position="221"/>
        <end position="241"/>
    </location>
</feature>
<keyword evidence="1" id="KW-1133">Transmembrane helix</keyword>
<dbReference type="Proteomes" id="UP001620409">
    <property type="component" value="Unassembled WGS sequence"/>
</dbReference>
<evidence type="ECO:0000256" key="1">
    <source>
        <dbReference type="SAM" id="Phobius"/>
    </source>
</evidence>
<protein>
    <submittedName>
        <fullName evidence="2">Uncharacterized protein</fullName>
    </submittedName>
</protein>
<keyword evidence="1" id="KW-0472">Membrane</keyword>
<dbReference type="EMBL" id="JADIKI010000022">
    <property type="protein sequence ID" value="MFK2854184.1"/>
    <property type="molecule type" value="Genomic_DNA"/>
</dbReference>
<sequence length="293" mass="32079">MSRSASVFSSMRAAVQWRLLLLWLLIMLIPAALVALPLWRMLGGLLDTSVHSVEWAQGFSDIMFSDVIAGLFDHPQWLITDMAIAQASTLLLSPFLAGMIVGSGRAGRVLGFGALLQNGFIEYGRMFRLLLWSLIPYGVVIGVGMLGAHLIDKHMEQAVLESQVDSMHNIVHVVLLVVLVLMQSIVESARAAFIADTTLRSATRALWRGIKQLFRRPVKTLVFYLVVTLVGLVLASLFGMLRIHVTPVGLVGVVMALLLSQLIVLAFGWMRAARLFALADVARDVVPGARVRA</sequence>